<dbReference type="EMBL" id="CP097463">
    <property type="protein sequence ID" value="WAX55904.1"/>
    <property type="molecule type" value="Genomic_DNA"/>
</dbReference>
<dbReference type="SUPFAM" id="SSF88713">
    <property type="entry name" value="Glycoside hydrolase/deacetylase"/>
    <property type="match status" value="1"/>
</dbReference>
<dbReference type="Gene3D" id="3.20.20.370">
    <property type="entry name" value="Glycoside hydrolase/deacetylase"/>
    <property type="match status" value="1"/>
</dbReference>
<sequence>MLTYDDGPEPGGTERVLAALATHDARATFFVLVSRARLYPSLLGEVVAAGHEIALHGLDHRRLTSFSAAEVRQRSAAGRAELEDRTGRPVRWIRPPYGAQTPATWMAMRRAGLTPVLWGCSSWDWKPMADEARVARVHETVHAGSIVLCHDGFADARDSVANGPAPTVDRGQVALGILDAYRERGLAARTLGEALTHGSAIREARFRR</sequence>
<dbReference type="RefSeq" id="WP_269442429.1">
    <property type="nucleotide sequence ID" value="NZ_CP097463.1"/>
</dbReference>
<organism evidence="2 3">
    <name type="scientific">Jatrophihabitans cynanchi</name>
    <dbReference type="NCBI Taxonomy" id="2944128"/>
    <lineage>
        <taxon>Bacteria</taxon>
        <taxon>Bacillati</taxon>
        <taxon>Actinomycetota</taxon>
        <taxon>Actinomycetes</taxon>
        <taxon>Jatrophihabitantales</taxon>
        <taxon>Jatrophihabitantaceae</taxon>
        <taxon>Jatrophihabitans</taxon>
    </lineage>
</organism>
<evidence type="ECO:0000259" key="1">
    <source>
        <dbReference type="PROSITE" id="PS51677"/>
    </source>
</evidence>
<dbReference type="PANTHER" id="PTHR10587">
    <property type="entry name" value="GLYCOSYL TRANSFERASE-RELATED"/>
    <property type="match status" value="1"/>
</dbReference>
<protein>
    <submittedName>
        <fullName evidence="2">Polysaccharide deacetylase family protein</fullName>
    </submittedName>
</protein>
<evidence type="ECO:0000313" key="3">
    <source>
        <dbReference type="Proteomes" id="UP001164693"/>
    </source>
</evidence>
<dbReference type="Pfam" id="PF01522">
    <property type="entry name" value="Polysacc_deac_1"/>
    <property type="match status" value="1"/>
</dbReference>
<dbReference type="PROSITE" id="PS51677">
    <property type="entry name" value="NODB"/>
    <property type="match status" value="1"/>
</dbReference>
<dbReference type="PANTHER" id="PTHR10587:SF137">
    <property type="entry name" value="4-DEOXY-4-FORMAMIDO-L-ARABINOSE-PHOSPHOUNDECAPRENOL DEFORMYLASE ARND-RELATED"/>
    <property type="match status" value="1"/>
</dbReference>
<dbReference type="CDD" id="cd10959">
    <property type="entry name" value="CE4_NodB_like_3"/>
    <property type="match status" value="1"/>
</dbReference>
<dbReference type="InterPro" id="IPR011330">
    <property type="entry name" value="Glyco_hydro/deAcase_b/a-brl"/>
</dbReference>
<feature type="domain" description="NodB homology" evidence="1">
    <location>
        <begin position="1"/>
        <end position="189"/>
    </location>
</feature>
<keyword evidence="3" id="KW-1185">Reference proteome</keyword>
<proteinExistence type="predicted"/>
<dbReference type="Proteomes" id="UP001164693">
    <property type="component" value="Chromosome"/>
</dbReference>
<name>A0ABY7JXK6_9ACTN</name>
<evidence type="ECO:0000313" key="2">
    <source>
        <dbReference type="EMBL" id="WAX55904.1"/>
    </source>
</evidence>
<dbReference type="InterPro" id="IPR002509">
    <property type="entry name" value="NODB_dom"/>
</dbReference>
<accession>A0ABY7JXK6</accession>
<dbReference type="InterPro" id="IPR050248">
    <property type="entry name" value="Polysacc_deacetylase_ArnD"/>
</dbReference>
<gene>
    <name evidence="2" type="ORF">M6B22_15350</name>
</gene>
<reference evidence="2" key="1">
    <citation type="submission" date="2022-05" db="EMBL/GenBank/DDBJ databases">
        <title>Jatrophihabitans sp. SB3-54 whole genome sequence.</title>
        <authorList>
            <person name="Suh M.K."/>
            <person name="Eom M.K."/>
            <person name="Kim J.S."/>
            <person name="Kim H.S."/>
            <person name="Do H.E."/>
            <person name="Shin Y.K."/>
            <person name="Lee J.-S."/>
        </authorList>
    </citation>
    <scope>NUCLEOTIDE SEQUENCE</scope>
    <source>
        <strain evidence="2">SB3-54</strain>
    </source>
</reference>